<evidence type="ECO:0000256" key="1">
    <source>
        <dbReference type="ARBA" id="ARBA00004651"/>
    </source>
</evidence>
<feature type="transmembrane region" description="Helical" evidence="7">
    <location>
        <begin position="6"/>
        <end position="23"/>
    </location>
</feature>
<evidence type="ECO:0000256" key="5">
    <source>
        <dbReference type="ARBA" id="ARBA00022989"/>
    </source>
</evidence>
<feature type="transmembrane region" description="Helical" evidence="7">
    <location>
        <begin position="280"/>
        <end position="299"/>
    </location>
</feature>
<evidence type="ECO:0000256" key="2">
    <source>
        <dbReference type="ARBA" id="ARBA00011061"/>
    </source>
</evidence>
<evidence type="ECO:0000313" key="10">
    <source>
        <dbReference type="Proteomes" id="UP000316080"/>
    </source>
</evidence>
<evidence type="ECO:0000313" key="8">
    <source>
        <dbReference type="EMBL" id="RZN57897.1"/>
    </source>
</evidence>
<dbReference type="EMBL" id="QNVI01000061">
    <property type="protein sequence ID" value="TDA38006.1"/>
    <property type="molecule type" value="Genomic_DNA"/>
</dbReference>
<comment type="subcellular location">
    <subcellularLocation>
        <location evidence="1">Cell membrane</location>
        <topology evidence="1">Multi-pass membrane protein</topology>
    </subcellularLocation>
</comment>
<dbReference type="PANTHER" id="PTHR39087:SF2">
    <property type="entry name" value="UPF0104 MEMBRANE PROTEIN MJ1595"/>
    <property type="match status" value="1"/>
</dbReference>
<feature type="transmembrane region" description="Helical" evidence="7">
    <location>
        <begin position="148"/>
        <end position="170"/>
    </location>
</feature>
<proteinExistence type="inferred from homology"/>
<feature type="transmembrane region" description="Helical" evidence="7">
    <location>
        <begin position="43"/>
        <end position="64"/>
    </location>
</feature>
<evidence type="ECO:0000313" key="11">
    <source>
        <dbReference type="Proteomes" id="UP000317265"/>
    </source>
</evidence>
<dbReference type="AlphaFoldDB" id="A0A520KH45"/>
<sequence length="334" mass="37941">MRLPISFTNIMLIIGVVIFVIYLQSIGVENIVNEILVVDKTILFLLIIIDVVCIGLFTLSWYVFLRNPSLKFRDCFEIVLMSIFCDLMIPTASISGEIVRINLTAKKANLQISKAATSVILHRIMLTLTFGFIIILCGLQIINYNMVLALFLLTISIIIVITLILLLYAVKRYKKLIGKMVNIFEKFIKKVKPNFDIKVKEESINKLENILTDKEAFISSFILLIIRWFLLALIPYIIFISMGYYVSYWIILTVSSLMSMIQIIPIGIPGMIGIMEVSITVLFVEFGIPLGIASSVAILMRIITFWFELILGLITTSIYGINRVINKTRSNNSM</sequence>
<dbReference type="PANTHER" id="PTHR39087">
    <property type="entry name" value="UPF0104 MEMBRANE PROTEIN MJ1595"/>
    <property type="match status" value="1"/>
</dbReference>
<dbReference type="NCBIfam" id="TIGR00374">
    <property type="entry name" value="flippase-like domain"/>
    <property type="match status" value="1"/>
</dbReference>
<keyword evidence="3" id="KW-1003">Cell membrane</keyword>
<evidence type="ECO:0000256" key="7">
    <source>
        <dbReference type="SAM" id="Phobius"/>
    </source>
</evidence>
<feature type="transmembrane region" description="Helical" evidence="7">
    <location>
        <begin position="216"/>
        <end position="240"/>
    </location>
</feature>
<protein>
    <submittedName>
        <fullName evidence="8">Flippase-like domain-containing protein</fullName>
    </submittedName>
</protein>
<evidence type="ECO:0000256" key="6">
    <source>
        <dbReference type="ARBA" id="ARBA00023136"/>
    </source>
</evidence>
<dbReference type="Pfam" id="PF03706">
    <property type="entry name" value="LPG_synthase_TM"/>
    <property type="match status" value="1"/>
</dbReference>
<reference evidence="8 10" key="2">
    <citation type="journal article" date="2019" name="Nat. Microbiol.">
        <title>Wide diversity of methane and short-chain alkane metabolisms in uncultured archaea.</title>
        <authorList>
            <person name="Borrel G."/>
            <person name="Adam P.S."/>
            <person name="McKay L.J."/>
            <person name="Chen L.X."/>
            <person name="Sierra-Garcia I.N."/>
            <person name="Sieber C.M."/>
            <person name="Letourneur Q."/>
            <person name="Ghozlane A."/>
            <person name="Andersen G.L."/>
            <person name="Li W.J."/>
            <person name="Hallam S.J."/>
            <person name="Muyzer G."/>
            <person name="de Oliveira V.M."/>
            <person name="Inskeep W.P."/>
            <person name="Banfield J.F."/>
            <person name="Gribaldo S."/>
        </authorList>
    </citation>
    <scope>NUCLEOTIDE SEQUENCE [LARGE SCALE GENOMIC DNA]</scope>
    <source>
        <strain evidence="8">Verst-YHS</strain>
    </source>
</reference>
<comment type="similarity">
    <text evidence="2">Belongs to the UPF0104 family.</text>
</comment>
<feature type="transmembrane region" description="Helical" evidence="7">
    <location>
        <begin position="120"/>
        <end position="142"/>
    </location>
</feature>
<organism evidence="8 10">
    <name type="scientific">Thermoproteota archaeon</name>
    <dbReference type="NCBI Taxonomy" id="2056631"/>
    <lineage>
        <taxon>Archaea</taxon>
        <taxon>Thermoproteota</taxon>
    </lineage>
</organism>
<evidence type="ECO:0000313" key="9">
    <source>
        <dbReference type="EMBL" id="TDA38006.1"/>
    </source>
</evidence>
<comment type="caution">
    <text evidence="8">The sequence shown here is derived from an EMBL/GenBank/DDBJ whole genome shotgun (WGS) entry which is preliminary data.</text>
</comment>
<feature type="transmembrane region" description="Helical" evidence="7">
    <location>
        <begin position="305"/>
        <end position="325"/>
    </location>
</feature>
<reference evidence="9 11" key="1">
    <citation type="journal article" date="2019" name="Nat. Microbiol.">
        <title>Expanding anaerobic alkane metabolism in the domain of Archaea.</title>
        <authorList>
            <person name="Wang Y."/>
            <person name="Wegener G."/>
            <person name="Hou J."/>
            <person name="Wang F."/>
            <person name="Xiao X."/>
        </authorList>
    </citation>
    <scope>NUCLEOTIDE SEQUENCE [LARGE SCALE GENOMIC DNA]</scope>
    <source>
        <strain evidence="9">WYZ-LMO11</strain>
    </source>
</reference>
<name>A0A520KH45_9CREN</name>
<evidence type="ECO:0000256" key="3">
    <source>
        <dbReference type="ARBA" id="ARBA00022475"/>
    </source>
</evidence>
<dbReference type="Proteomes" id="UP000317265">
    <property type="component" value="Unassembled WGS sequence"/>
</dbReference>
<evidence type="ECO:0000256" key="4">
    <source>
        <dbReference type="ARBA" id="ARBA00022692"/>
    </source>
</evidence>
<gene>
    <name evidence="9" type="ORF">DSO09_05725</name>
    <name evidence="8" type="ORF">EF809_00360</name>
</gene>
<accession>A0A520KH45</accession>
<dbReference type="Proteomes" id="UP000316080">
    <property type="component" value="Unassembled WGS sequence"/>
</dbReference>
<feature type="transmembrane region" description="Helical" evidence="7">
    <location>
        <begin position="246"/>
        <end position="268"/>
    </location>
</feature>
<keyword evidence="5 7" id="KW-1133">Transmembrane helix</keyword>
<dbReference type="GO" id="GO:0005886">
    <property type="term" value="C:plasma membrane"/>
    <property type="evidence" value="ECO:0007669"/>
    <property type="project" value="UniProtKB-SubCell"/>
</dbReference>
<dbReference type="EMBL" id="RXIH01000001">
    <property type="protein sequence ID" value="RZN57897.1"/>
    <property type="molecule type" value="Genomic_DNA"/>
</dbReference>
<keyword evidence="4 7" id="KW-0812">Transmembrane</keyword>
<keyword evidence="6 7" id="KW-0472">Membrane</keyword>
<dbReference type="InterPro" id="IPR022791">
    <property type="entry name" value="L-PG_synthase/AglD"/>
</dbReference>